<dbReference type="PROSITE" id="PS50850">
    <property type="entry name" value="MFS"/>
    <property type="match status" value="1"/>
</dbReference>
<dbReference type="Gene3D" id="1.20.1250.20">
    <property type="entry name" value="MFS general substrate transporter like domains"/>
    <property type="match status" value="1"/>
</dbReference>
<proteinExistence type="predicted"/>
<feature type="transmembrane region" description="Helical" evidence="5">
    <location>
        <begin position="137"/>
        <end position="163"/>
    </location>
</feature>
<evidence type="ECO:0000313" key="7">
    <source>
        <dbReference type="Proteomes" id="UP000038045"/>
    </source>
</evidence>
<dbReference type="Proteomes" id="UP000038045">
    <property type="component" value="Unplaced"/>
</dbReference>
<dbReference type="WBParaSite" id="PTRK_0000186700.1">
    <property type="protein sequence ID" value="PTRK_0000186700.1"/>
    <property type="gene ID" value="PTRK_0000186700"/>
</dbReference>
<feature type="transmembrane region" description="Helical" evidence="5">
    <location>
        <begin position="270"/>
        <end position="292"/>
    </location>
</feature>
<dbReference type="GO" id="GO:0016020">
    <property type="term" value="C:membrane"/>
    <property type="evidence" value="ECO:0007669"/>
    <property type="project" value="UniProtKB-SubCell"/>
</dbReference>
<reference evidence="8" key="1">
    <citation type="submission" date="2017-02" db="UniProtKB">
        <authorList>
            <consortium name="WormBaseParasite"/>
        </authorList>
    </citation>
    <scope>IDENTIFICATION</scope>
</reference>
<evidence type="ECO:0000256" key="1">
    <source>
        <dbReference type="ARBA" id="ARBA00004141"/>
    </source>
</evidence>
<keyword evidence="2 5" id="KW-0812">Transmembrane</keyword>
<keyword evidence="3 5" id="KW-1133">Transmembrane helix</keyword>
<evidence type="ECO:0000313" key="8">
    <source>
        <dbReference type="WBParaSite" id="PTRK_0000186700.1"/>
    </source>
</evidence>
<dbReference type="InterPro" id="IPR011701">
    <property type="entry name" value="MFS"/>
</dbReference>
<name>A0A0N4Z4E9_PARTI</name>
<dbReference type="GO" id="GO:0022857">
    <property type="term" value="F:transmembrane transporter activity"/>
    <property type="evidence" value="ECO:0007669"/>
    <property type="project" value="InterPro"/>
</dbReference>
<evidence type="ECO:0000256" key="4">
    <source>
        <dbReference type="ARBA" id="ARBA00023136"/>
    </source>
</evidence>
<evidence type="ECO:0000259" key="6">
    <source>
        <dbReference type="PROSITE" id="PS50850"/>
    </source>
</evidence>
<feature type="transmembrane region" description="Helical" evidence="5">
    <location>
        <begin position="431"/>
        <end position="452"/>
    </location>
</feature>
<dbReference type="Pfam" id="PF07690">
    <property type="entry name" value="MFS_1"/>
    <property type="match status" value="1"/>
</dbReference>
<keyword evidence="4 5" id="KW-0472">Membrane</keyword>
<dbReference type="InterPro" id="IPR036259">
    <property type="entry name" value="MFS_trans_sf"/>
</dbReference>
<dbReference type="PANTHER" id="PTHR23507:SF27">
    <property type="entry name" value="SOLUTE CARRIER FAMILY RELATED"/>
    <property type="match status" value="1"/>
</dbReference>
<feature type="transmembrane region" description="Helical" evidence="5">
    <location>
        <begin position="207"/>
        <end position="225"/>
    </location>
</feature>
<feature type="transmembrane region" description="Helical" evidence="5">
    <location>
        <begin position="78"/>
        <end position="96"/>
    </location>
</feature>
<dbReference type="SUPFAM" id="SSF103473">
    <property type="entry name" value="MFS general substrate transporter"/>
    <property type="match status" value="1"/>
</dbReference>
<feature type="transmembrane region" description="Helical" evidence="5">
    <location>
        <begin position="108"/>
        <end position="125"/>
    </location>
</feature>
<dbReference type="AlphaFoldDB" id="A0A0N4Z4E9"/>
<feature type="transmembrane region" description="Helical" evidence="5">
    <location>
        <begin position="393"/>
        <end position="419"/>
    </location>
</feature>
<keyword evidence="7" id="KW-1185">Reference proteome</keyword>
<feature type="transmembrane region" description="Helical" evidence="5">
    <location>
        <begin position="183"/>
        <end position="200"/>
    </location>
</feature>
<feature type="transmembrane region" description="Helical" evidence="5">
    <location>
        <begin position="312"/>
        <end position="329"/>
    </location>
</feature>
<protein>
    <submittedName>
        <fullName evidence="8">MFS domain-containing protein</fullName>
    </submittedName>
</protein>
<evidence type="ECO:0000256" key="3">
    <source>
        <dbReference type="ARBA" id="ARBA00022989"/>
    </source>
</evidence>
<dbReference type="InterPro" id="IPR020846">
    <property type="entry name" value="MFS_dom"/>
</dbReference>
<evidence type="ECO:0000256" key="5">
    <source>
        <dbReference type="SAM" id="Phobius"/>
    </source>
</evidence>
<sequence>MENHIRNTKDDNDRYVKSCYMIMLIISIYSLSSSMFFPITKSLIYQKVCLQHGYTEDECRNNKELGSDYTMQTETNNIFMVVGIIFSIIGIFSSILIGKLSDDISRKYALLVPFIGLIFSDLLLISMANRIEAKNQYLFAVSEIIFSIFGGYMTIFASAFSYISQATCKNLRRRSQYISYLEGFIGLGSTFGFIIGSFFGKYEYSDAYLIILLTHFLCMILLLFTKDMTPEVDDFNKTSLLNETFAERIQDRFTGWKFIFWDEDKKYNSALLYVTLAFFLSFVALMGSNRILFFYLKNKFHWDAGEFSRFKIPMQGIATIFAIIVYPLLKNTDIKDSTLTLIGLVARGFGRLLIALAWNDSVIYSLVVLEAFNKFAPSGMRSMMARTVYTSELGRVFSLISVVEALGNLVSVSIFHSLFNYTITFMPELSFLVMAIICIPAIFFIILADDAINKLIQRRFELNNLMVPRLMVRVEESYEEIMEDGFVNDEDDI</sequence>
<feature type="domain" description="Major facilitator superfamily (MFS) profile" evidence="6">
    <location>
        <begin position="26"/>
        <end position="453"/>
    </location>
</feature>
<accession>A0A0N4Z4E9</accession>
<organism evidence="7 8">
    <name type="scientific">Parastrongyloides trichosuri</name>
    <name type="common">Possum-specific nematode worm</name>
    <dbReference type="NCBI Taxonomy" id="131310"/>
    <lineage>
        <taxon>Eukaryota</taxon>
        <taxon>Metazoa</taxon>
        <taxon>Ecdysozoa</taxon>
        <taxon>Nematoda</taxon>
        <taxon>Chromadorea</taxon>
        <taxon>Rhabditida</taxon>
        <taxon>Tylenchina</taxon>
        <taxon>Panagrolaimomorpha</taxon>
        <taxon>Strongyloidoidea</taxon>
        <taxon>Strongyloididae</taxon>
        <taxon>Parastrongyloides</taxon>
    </lineage>
</organism>
<evidence type="ECO:0000256" key="2">
    <source>
        <dbReference type="ARBA" id="ARBA00022692"/>
    </source>
</evidence>
<comment type="subcellular location">
    <subcellularLocation>
        <location evidence="1">Membrane</location>
        <topology evidence="1">Multi-pass membrane protein</topology>
    </subcellularLocation>
</comment>
<dbReference type="PANTHER" id="PTHR23507">
    <property type="entry name" value="ZGC:174356"/>
    <property type="match status" value="1"/>
</dbReference>
<feature type="transmembrane region" description="Helical" evidence="5">
    <location>
        <begin position="20"/>
        <end position="37"/>
    </location>
</feature>